<gene>
    <name evidence="4" type="ORF">B6C91_06850</name>
    <name evidence="3" type="ORF">B6D08_03300</name>
</gene>
<keyword evidence="5" id="KW-1185">Reference proteome</keyword>
<evidence type="ECO:0000313" key="3">
    <source>
        <dbReference type="EMBL" id="OTQ00869.1"/>
    </source>
</evidence>
<feature type="transmembrane region" description="Helical" evidence="2">
    <location>
        <begin position="676"/>
        <end position="696"/>
    </location>
</feature>
<evidence type="ECO:0000256" key="2">
    <source>
        <dbReference type="SAM" id="Phobius"/>
    </source>
</evidence>
<keyword evidence="2" id="KW-0472">Membrane</keyword>
<feature type="transmembrane region" description="Helical" evidence="2">
    <location>
        <begin position="596"/>
        <end position="619"/>
    </location>
</feature>
<sequence>MSHMWTFQRVGGLDQVVFKNANDIINLPDLDPKLWVALSCPTTGLDFDERTLALLDTDQDGRIRIPDILDAISWTKDKILSFETILHSSDTLPLSEIDTSTEQGKKLSVTAHSILANLNKHNTNYLTQEDVQESIKINAGKLYNGDLIFPPSAELSPEMQTFIETAIKTTGAQKDMSGQDGIDLEIAQTFVDNLKTWQNWQTDISNTQTPFGEYRAEIWKLVQLLKPKIDDYFLRVELAEYAPQAQTALNVDEKYIVPTENGLLSDEALAELPLSKIDSTRYLDLVNGLNPLWKDKISRFKTLVASSLSNPDQLTQQEWQNIQQSLQAYTTLISSKPELTQLKVATEPTASIEDIHNDVITSLINSDLFTEFKQMVEQDNQTPISASDVLVLEKLVLFHKHLYRLLVNFASFADFFSLEKRAAFQLGKLYIDGRCATLCVAVDNIAKHANMANYSELCLLYCECTRQGEKKLIAAAMTAGQGDLLIEGRNGVFIDNNGNDWDANVVKIITKPISIQQAIWAPYQRIGRLITEQINKWATDKDADIDKSSEQALQNPANKFDIGKSMGIFAAIGLAIGAIGTALASIFQAIFSLAWWQFPLVIIGLFLIVSGPSVILAWLKLRRRTLGPLLEASGWAINGQVKINLMLGGLLTSKAELPDNAKRNLSDPLKQHNHKFIIILWLAILLGVGISGGWLWHKGYLDKIFEPQHHAEQNVQQQSEKQNNSNTSENH</sequence>
<dbReference type="Proteomes" id="UP000194977">
    <property type="component" value="Unassembled WGS sequence"/>
</dbReference>
<comment type="caution">
    <text evidence="3">The sequence shown here is derived from an EMBL/GenBank/DDBJ whole genome shotgun (WGS) entry which is preliminary data.</text>
</comment>
<keyword evidence="2" id="KW-0812">Transmembrane</keyword>
<evidence type="ECO:0008006" key="7">
    <source>
        <dbReference type="Google" id="ProtNLM"/>
    </source>
</evidence>
<dbReference type="Proteomes" id="UP000194800">
    <property type="component" value="Unassembled WGS sequence"/>
</dbReference>
<feature type="region of interest" description="Disordered" evidence="1">
    <location>
        <begin position="711"/>
        <end position="731"/>
    </location>
</feature>
<proteinExistence type="predicted"/>
<keyword evidence="2" id="KW-1133">Transmembrane helix</keyword>
<feature type="compositionally biased region" description="Polar residues" evidence="1">
    <location>
        <begin position="713"/>
        <end position="731"/>
    </location>
</feature>
<evidence type="ECO:0000313" key="5">
    <source>
        <dbReference type="Proteomes" id="UP000194800"/>
    </source>
</evidence>
<dbReference type="RefSeq" id="WP_086271270.1">
    <property type="nucleotide sequence ID" value="NZ_CAMLEZ010000002.1"/>
</dbReference>
<protein>
    <recommendedName>
        <fullName evidence="7">EF-hand domain-containing protein</fullName>
    </recommendedName>
</protein>
<dbReference type="AlphaFoldDB" id="A0A242NK77"/>
<evidence type="ECO:0000256" key="1">
    <source>
        <dbReference type="SAM" id="MobiDB-lite"/>
    </source>
</evidence>
<accession>A0A242NK77</accession>
<dbReference type="EMBL" id="NARP01000006">
    <property type="protein sequence ID" value="OTQ00869.1"/>
    <property type="molecule type" value="Genomic_DNA"/>
</dbReference>
<name>A0A242NK77_9GAMM</name>
<dbReference type="OrthoDB" id="9785737at2"/>
<feature type="transmembrane region" description="Helical" evidence="2">
    <location>
        <begin position="568"/>
        <end position="590"/>
    </location>
</feature>
<organism evidence="3 6">
    <name type="scientific">Gilliamella apicola</name>
    <dbReference type="NCBI Taxonomy" id="1196095"/>
    <lineage>
        <taxon>Bacteria</taxon>
        <taxon>Pseudomonadati</taxon>
        <taxon>Pseudomonadota</taxon>
        <taxon>Gammaproteobacteria</taxon>
        <taxon>Orbales</taxon>
        <taxon>Orbaceae</taxon>
        <taxon>Gilliamella</taxon>
    </lineage>
</organism>
<evidence type="ECO:0000313" key="6">
    <source>
        <dbReference type="Proteomes" id="UP000194977"/>
    </source>
</evidence>
<evidence type="ECO:0000313" key="4">
    <source>
        <dbReference type="EMBL" id="OTQ10086.1"/>
    </source>
</evidence>
<dbReference type="EMBL" id="NART01000024">
    <property type="protein sequence ID" value="OTQ10086.1"/>
    <property type="molecule type" value="Genomic_DNA"/>
</dbReference>
<reference evidence="5 6" key="1">
    <citation type="submission" date="2017-03" db="EMBL/GenBank/DDBJ databases">
        <title>Comparative genomics of honeybee gut symbionts reveal geographically distinct and subgroup specific antibiotic resistance.</title>
        <authorList>
            <person name="Ludvigsen J."/>
            <person name="Porcellato D."/>
            <person name="Labee-Lund T.M."/>
            <person name="Amdam G.V."/>
            <person name="Rudi K."/>
        </authorList>
    </citation>
    <scope>NUCLEOTIDE SEQUENCE [LARGE SCALE GENOMIC DNA]</scope>
    <source>
        <strain evidence="3 6">A-7-12</strain>
        <strain evidence="4 5">A-9-12</strain>
    </source>
</reference>